<feature type="transmembrane region" description="Helical" evidence="1">
    <location>
        <begin position="234"/>
        <end position="256"/>
    </location>
</feature>
<feature type="transmembrane region" description="Helical" evidence="1">
    <location>
        <begin position="435"/>
        <end position="452"/>
    </location>
</feature>
<feature type="transmembrane region" description="Helical" evidence="1">
    <location>
        <begin position="400"/>
        <end position="423"/>
    </location>
</feature>
<feature type="transmembrane region" description="Helical" evidence="1">
    <location>
        <begin position="296"/>
        <end position="316"/>
    </location>
</feature>
<keyword evidence="1" id="KW-1133">Transmembrane helix</keyword>
<reference evidence="2 3" key="1">
    <citation type="submission" date="2017-06" db="EMBL/GenBank/DDBJ databases">
        <title>Draft Genome Sequence of Natranaerobius trueperi halophilic, alkalithermophilic bacteria from soda lakes.</title>
        <authorList>
            <person name="Zhao B."/>
        </authorList>
    </citation>
    <scope>NUCLEOTIDE SEQUENCE [LARGE SCALE GENOMIC DNA]</scope>
    <source>
        <strain evidence="2 3">DSM 18760</strain>
    </source>
</reference>
<protein>
    <recommendedName>
        <fullName evidence="4">Transporter</fullName>
    </recommendedName>
</protein>
<evidence type="ECO:0000256" key="1">
    <source>
        <dbReference type="SAM" id="Phobius"/>
    </source>
</evidence>
<proteinExistence type="predicted"/>
<sequence length="453" mass="48526">MTILHGIYLFFIFLIIITMLARKNVIAVCLLGTFLIGYVFHDYSVLLGLQTLFWSMLSAGSELLDLILLIALMTAMIKSLQAINADEKMIKPCTYLMITSSVSYWVLGIVMYILSLFFWPTPTTALVGTIIVPAAVKSGLTPMGAAVSMTILGHGMALSGDFIIQGAPGFSERAIGLEPGTIVFEAALLSIVTGSVASIIAFFMYKQEFCQDKTEVKKHKLVKKDSYKQSFKSTLLAIVVPCIFIGILILMIYYDIQGNEATALLGGTALIIIIIANSTVYGIGFLDHIANYLTEGFVFSIKVFSKVIPVTGFFFLGSSQTYNILGKEANEILFDIAIVFTEHVPLNSFIVVLGNLILGIISGLDGSGFSGIALTANFAEVISNTMDVSIAPLAAIGQMGAIWTGGGTLTSWAFGLVATAGVVGVDPIELARKNFIPVLVGLLSSSLVAVIIM</sequence>
<evidence type="ECO:0000313" key="3">
    <source>
        <dbReference type="Proteomes" id="UP000214588"/>
    </source>
</evidence>
<feature type="transmembrane region" description="Helical" evidence="1">
    <location>
        <begin position="182"/>
        <end position="205"/>
    </location>
</feature>
<feature type="transmembrane region" description="Helical" evidence="1">
    <location>
        <begin position="349"/>
        <end position="379"/>
    </location>
</feature>
<comment type="caution">
    <text evidence="2">The sequence shown here is derived from an EMBL/GenBank/DDBJ whole genome shotgun (WGS) entry which is preliminary data.</text>
</comment>
<evidence type="ECO:0000313" key="2">
    <source>
        <dbReference type="EMBL" id="OWZ83965.1"/>
    </source>
</evidence>
<gene>
    <name evidence="2" type="ORF">CDO51_05230</name>
</gene>
<feature type="transmembrane region" description="Helical" evidence="1">
    <location>
        <begin position="262"/>
        <end position="284"/>
    </location>
</feature>
<keyword evidence="1" id="KW-0472">Membrane</keyword>
<feature type="transmembrane region" description="Helical" evidence="1">
    <location>
        <begin position="7"/>
        <end position="40"/>
    </location>
</feature>
<evidence type="ECO:0008006" key="4">
    <source>
        <dbReference type="Google" id="ProtNLM"/>
    </source>
</evidence>
<dbReference type="Proteomes" id="UP000214588">
    <property type="component" value="Unassembled WGS sequence"/>
</dbReference>
<keyword evidence="1" id="KW-0812">Transmembrane</keyword>
<keyword evidence="3" id="KW-1185">Reference proteome</keyword>
<feature type="transmembrane region" description="Helical" evidence="1">
    <location>
        <begin position="95"/>
        <end position="119"/>
    </location>
</feature>
<name>A0A226BYF9_9FIRM</name>
<dbReference type="EMBL" id="NIQC01000009">
    <property type="protein sequence ID" value="OWZ83965.1"/>
    <property type="molecule type" value="Genomic_DNA"/>
</dbReference>
<accession>A0A226BYF9</accession>
<organism evidence="2 3">
    <name type="scientific">Natranaerobius trueperi</name>
    <dbReference type="NCBI Taxonomy" id="759412"/>
    <lineage>
        <taxon>Bacteria</taxon>
        <taxon>Bacillati</taxon>
        <taxon>Bacillota</taxon>
        <taxon>Clostridia</taxon>
        <taxon>Natranaerobiales</taxon>
        <taxon>Natranaerobiaceae</taxon>
        <taxon>Natranaerobius</taxon>
    </lineage>
</organism>
<dbReference type="AlphaFoldDB" id="A0A226BYF9"/>
<feature type="transmembrane region" description="Helical" evidence="1">
    <location>
        <begin position="52"/>
        <end position="74"/>
    </location>
</feature>